<gene>
    <name evidence="11" type="ORF">RFN29_08290</name>
</gene>
<evidence type="ECO:0000313" key="12">
    <source>
        <dbReference type="Proteomes" id="UP001271249"/>
    </source>
</evidence>
<dbReference type="PANTHER" id="PTHR30413:SF10">
    <property type="entry name" value="CAPSULE POLYSACCHARIDE EXPORT INNER-MEMBRANE PROTEIN CTRC"/>
    <property type="match status" value="1"/>
</dbReference>
<feature type="transmembrane region" description="Helical" evidence="9">
    <location>
        <begin position="141"/>
        <end position="166"/>
    </location>
</feature>
<evidence type="ECO:0000256" key="7">
    <source>
        <dbReference type="ARBA" id="ARBA00023047"/>
    </source>
</evidence>
<keyword evidence="4 9" id="KW-1003">Cell membrane</keyword>
<protein>
    <recommendedName>
        <fullName evidence="9">Transport permease protein</fullName>
    </recommendedName>
</protein>
<keyword evidence="12" id="KW-1185">Reference proteome</keyword>
<dbReference type="PROSITE" id="PS51012">
    <property type="entry name" value="ABC_TM2"/>
    <property type="match status" value="1"/>
</dbReference>
<keyword evidence="7" id="KW-0625">Polysaccharide transport</keyword>
<dbReference type="Proteomes" id="UP001271249">
    <property type="component" value="Unassembled WGS sequence"/>
</dbReference>
<evidence type="ECO:0000256" key="3">
    <source>
        <dbReference type="ARBA" id="ARBA00022448"/>
    </source>
</evidence>
<dbReference type="Pfam" id="PF01061">
    <property type="entry name" value="ABC2_membrane"/>
    <property type="match status" value="1"/>
</dbReference>
<evidence type="ECO:0000256" key="4">
    <source>
        <dbReference type="ARBA" id="ARBA00022475"/>
    </source>
</evidence>
<sequence>MFRSLWQYRHFIMSSIRGELRGRFARSRLGALWFILHPLAQSLIFSIVLAEVMRARMPNSDNTAAYPIYLLSGMAAWGLFSEILNRSIGIFIEQASAMKKIAFPRLCLPVIILGSAIINHVLLLAAIMIIFLFFGHFPGLAWLYLVPGMLVISAMAFGIGVFLGVLNVFARDVAQFMSVFMQLWFWFTPIVYLRSVVPQHFQWLLALNPMTPLVGLYQDALLLNQGPQWTSLAPTLLIGGLAVLLSFAVFRRASPELVDAL</sequence>
<evidence type="ECO:0000256" key="5">
    <source>
        <dbReference type="ARBA" id="ARBA00022692"/>
    </source>
</evidence>
<keyword evidence="6 9" id="KW-1133">Transmembrane helix</keyword>
<accession>A0ABU4YX75</accession>
<name>A0ABU4YX75_9HYPH</name>
<evidence type="ECO:0000256" key="1">
    <source>
        <dbReference type="ARBA" id="ARBA00004651"/>
    </source>
</evidence>
<comment type="similarity">
    <text evidence="2 9">Belongs to the ABC-2 integral membrane protein family.</text>
</comment>
<feature type="domain" description="ABC transmembrane type-2" evidence="10">
    <location>
        <begin position="29"/>
        <end position="253"/>
    </location>
</feature>
<dbReference type="PANTHER" id="PTHR30413">
    <property type="entry name" value="INNER MEMBRANE TRANSPORT PERMEASE"/>
    <property type="match status" value="1"/>
</dbReference>
<evidence type="ECO:0000256" key="9">
    <source>
        <dbReference type="RuleBase" id="RU361157"/>
    </source>
</evidence>
<keyword evidence="7" id="KW-0762">Sugar transport</keyword>
<dbReference type="EMBL" id="JAVIJC010000006">
    <property type="protein sequence ID" value="MDX8491576.1"/>
    <property type="molecule type" value="Genomic_DNA"/>
</dbReference>
<feature type="transmembrane region" description="Helical" evidence="9">
    <location>
        <begin position="231"/>
        <end position="250"/>
    </location>
</feature>
<evidence type="ECO:0000313" key="11">
    <source>
        <dbReference type="EMBL" id="MDX8491576.1"/>
    </source>
</evidence>
<keyword evidence="3 9" id="KW-0813">Transport</keyword>
<keyword evidence="8 9" id="KW-0472">Membrane</keyword>
<evidence type="ECO:0000259" key="10">
    <source>
        <dbReference type="PROSITE" id="PS51012"/>
    </source>
</evidence>
<evidence type="ECO:0000256" key="8">
    <source>
        <dbReference type="ARBA" id="ARBA00023136"/>
    </source>
</evidence>
<comment type="caution">
    <text evidence="11">The sequence shown here is derived from an EMBL/GenBank/DDBJ whole genome shotgun (WGS) entry which is preliminary data.</text>
</comment>
<reference evidence="11 12" key="1">
    <citation type="submission" date="2023-08" db="EMBL/GenBank/DDBJ databases">
        <title>Implementing the SeqCode for naming new Mesorhizobium species isolated from Vachellia karroo root nodules.</title>
        <authorList>
            <person name="Van Lill M."/>
        </authorList>
    </citation>
    <scope>NUCLEOTIDE SEQUENCE [LARGE SCALE GENOMIC DNA]</scope>
    <source>
        <strain evidence="11 12">VK22B</strain>
    </source>
</reference>
<dbReference type="RefSeq" id="WP_320225616.1">
    <property type="nucleotide sequence ID" value="NZ_JAVIJC010000006.1"/>
</dbReference>
<dbReference type="InterPro" id="IPR047817">
    <property type="entry name" value="ABC2_TM_bact-type"/>
</dbReference>
<comment type="subcellular location">
    <subcellularLocation>
        <location evidence="9">Cell inner membrane</location>
        <topology evidence="9">Multi-pass membrane protein</topology>
    </subcellularLocation>
    <subcellularLocation>
        <location evidence="1">Cell membrane</location>
        <topology evidence="1">Multi-pass membrane protein</topology>
    </subcellularLocation>
</comment>
<feature type="transmembrane region" description="Helical" evidence="9">
    <location>
        <begin position="106"/>
        <end position="135"/>
    </location>
</feature>
<evidence type="ECO:0000256" key="6">
    <source>
        <dbReference type="ARBA" id="ARBA00022989"/>
    </source>
</evidence>
<proteinExistence type="inferred from homology"/>
<keyword evidence="5 9" id="KW-0812">Transmembrane</keyword>
<comment type="caution">
    <text evidence="9">Lacks conserved residue(s) required for the propagation of feature annotation.</text>
</comment>
<feature type="transmembrane region" description="Helical" evidence="9">
    <location>
        <begin position="66"/>
        <end position="85"/>
    </location>
</feature>
<organism evidence="11 12">
    <name type="scientific">Mesorhizobium captivum</name>
    <dbReference type="NCBI Taxonomy" id="3072319"/>
    <lineage>
        <taxon>Bacteria</taxon>
        <taxon>Pseudomonadati</taxon>
        <taxon>Pseudomonadota</taxon>
        <taxon>Alphaproteobacteria</taxon>
        <taxon>Hyphomicrobiales</taxon>
        <taxon>Phyllobacteriaceae</taxon>
        <taxon>Mesorhizobium</taxon>
    </lineage>
</organism>
<evidence type="ECO:0000256" key="2">
    <source>
        <dbReference type="ARBA" id="ARBA00007783"/>
    </source>
</evidence>
<dbReference type="InterPro" id="IPR013525">
    <property type="entry name" value="ABC2_TM"/>
</dbReference>